<keyword evidence="7 11" id="KW-0288">FMN</keyword>
<dbReference type="STRING" id="58919.A0A316Z5M8"/>
<proteinExistence type="inferred from homology"/>
<dbReference type="SUPFAM" id="SSF51395">
    <property type="entry name" value="FMN-linked oxidoreductases"/>
    <property type="match status" value="1"/>
</dbReference>
<feature type="region of interest" description="Disordered" evidence="12">
    <location>
        <begin position="485"/>
        <end position="539"/>
    </location>
</feature>
<dbReference type="InterPro" id="IPR005719">
    <property type="entry name" value="Dihydroorotate_DH_2"/>
</dbReference>
<dbReference type="AlphaFoldDB" id="A0A316Z5M8"/>
<evidence type="ECO:0000256" key="7">
    <source>
        <dbReference type="ARBA" id="ARBA00022643"/>
    </source>
</evidence>
<dbReference type="InterPro" id="IPR013785">
    <property type="entry name" value="Aldolase_TIM"/>
</dbReference>
<dbReference type="PANTHER" id="PTHR48109:SF4">
    <property type="entry name" value="DIHYDROOROTATE DEHYDROGENASE (QUINONE), MITOCHONDRIAL"/>
    <property type="match status" value="1"/>
</dbReference>
<gene>
    <name evidence="14" type="ORF">FA09DRAFT_283837</name>
</gene>
<dbReference type="PANTHER" id="PTHR48109">
    <property type="entry name" value="DIHYDROOROTATE DEHYDROGENASE (QUINONE), MITOCHONDRIAL-RELATED"/>
    <property type="match status" value="1"/>
</dbReference>
<sequence>SKPPPNPLRPVGTLLKWLLYGTVATFGVAYYLDSRAAIHRWVAIPVLQATADPETAQKIAVQGLASGIMPRDMGVDDDVLQTKLFGKTLSNPIGLAAGFDKQGEAIDGLLGLGFGIVEIGSVTPEPQPGNDLPRYFRLDQDRAAINRFGFNSDGHDAVLARLQARIGTWLHSSGALNDVRVPISSSNVASEVLAANPAVGPLLLDAAELPRSARAGQFLSVNLGKNKTSAADSVDDYVKGVQKLGPYADMLVINISSPNTAGLRNLQHKEALQKLLKSVVDARNELPQPQAPLLVKIAPDLSEGELNDIADAALGAKVDGLIVSNTTVSRPASLLSPPHVTQETGGLSGPPVKPLAIKALQTIYKRVGDKMPLIGCGGIASGRDALDFAKAGASAVQLYTSFGYEGVGHPRRIKDELTAALKEEGTTWQRSIGKGSPNTEPQLPDGELPRARAGDASQHFDLAVASVKGEIEGLRNALGSHPRATAAPVFRSGSDEDSLVERANRARGTEAPSRSGKTAPQAPVAGDDGLTRGEQLERE</sequence>
<dbReference type="Gene3D" id="3.20.20.70">
    <property type="entry name" value="Aldolase class I"/>
    <property type="match status" value="1"/>
</dbReference>
<keyword evidence="11" id="KW-0496">Mitochondrion</keyword>
<dbReference type="UniPathway" id="UPA00070">
    <property type="reaction ID" value="UER00946"/>
</dbReference>
<keyword evidence="8 11" id="KW-0560">Oxidoreductase</keyword>
<evidence type="ECO:0000256" key="6">
    <source>
        <dbReference type="ARBA" id="ARBA00022630"/>
    </source>
</evidence>
<reference evidence="14 15" key="1">
    <citation type="journal article" date="2018" name="Mol. Biol. Evol.">
        <title>Broad Genomic Sampling Reveals a Smut Pathogenic Ancestry of the Fungal Clade Ustilaginomycotina.</title>
        <authorList>
            <person name="Kijpornyongpan T."/>
            <person name="Mondo S.J."/>
            <person name="Barry K."/>
            <person name="Sandor L."/>
            <person name="Lee J."/>
            <person name="Lipzen A."/>
            <person name="Pangilinan J."/>
            <person name="LaButti K."/>
            <person name="Hainaut M."/>
            <person name="Henrissat B."/>
            <person name="Grigoriev I.V."/>
            <person name="Spatafora J.W."/>
            <person name="Aime M.C."/>
        </authorList>
    </citation>
    <scope>NUCLEOTIDE SEQUENCE [LARGE SCALE GENOMIC DNA]</scope>
    <source>
        <strain evidence="14 15">MCA 4186</strain>
    </source>
</reference>
<keyword evidence="9" id="KW-0472">Membrane</keyword>
<comment type="cofactor">
    <cofactor evidence="11">
        <name>FMN</name>
        <dbReference type="ChEBI" id="CHEBI:58210"/>
    </cofactor>
    <text evidence="11">Binds 1 FMN per subunit.</text>
</comment>
<dbReference type="EC" id="1.3.5.2" evidence="4 11"/>
<dbReference type="CDD" id="cd04738">
    <property type="entry name" value="DHOD_2_like"/>
    <property type="match status" value="1"/>
</dbReference>
<evidence type="ECO:0000313" key="15">
    <source>
        <dbReference type="Proteomes" id="UP000245946"/>
    </source>
</evidence>
<dbReference type="InterPro" id="IPR005720">
    <property type="entry name" value="Dihydroorotate_DH_cat"/>
</dbReference>
<dbReference type="PROSITE" id="PS00912">
    <property type="entry name" value="DHODEHASE_2"/>
    <property type="match status" value="1"/>
</dbReference>
<dbReference type="RefSeq" id="XP_025597366.1">
    <property type="nucleotide sequence ID" value="XM_025739856.1"/>
</dbReference>
<organism evidence="14 15">
    <name type="scientific">Tilletiopsis washingtonensis</name>
    <dbReference type="NCBI Taxonomy" id="58919"/>
    <lineage>
        <taxon>Eukaryota</taxon>
        <taxon>Fungi</taxon>
        <taxon>Dikarya</taxon>
        <taxon>Basidiomycota</taxon>
        <taxon>Ustilaginomycotina</taxon>
        <taxon>Exobasidiomycetes</taxon>
        <taxon>Entylomatales</taxon>
        <taxon>Entylomatales incertae sedis</taxon>
        <taxon>Tilletiopsis</taxon>
    </lineage>
</organism>
<feature type="compositionally biased region" description="Basic and acidic residues" evidence="12">
    <location>
        <begin position="529"/>
        <end position="539"/>
    </location>
</feature>
<evidence type="ECO:0000256" key="3">
    <source>
        <dbReference type="ARBA" id="ARBA00005359"/>
    </source>
</evidence>
<comment type="pathway">
    <text evidence="2 11">Pyrimidine metabolism; UMP biosynthesis via de novo pathway; orotate from (S)-dihydroorotate (quinone route): step 1/1.</text>
</comment>
<dbReference type="GeneID" id="37267402"/>
<comment type="similarity">
    <text evidence="3 11">Belongs to the dihydroorotate dehydrogenase family. Type 2 subfamily.</text>
</comment>
<feature type="compositionally biased region" description="Basic and acidic residues" evidence="12">
    <location>
        <begin position="499"/>
        <end position="508"/>
    </location>
</feature>
<dbReference type="OrthoDB" id="14784at2759"/>
<evidence type="ECO:0000256" key="11">
    <source>
        <dbReference type="RuleBase" id="RU361255"/>
    </source>
</evidence>
<evidence type="ECO:0000256" key="5">
    <source>
        <dbReference type="ARBA" id="ARBA00017599"/>
    </source>
</evidence>
<dbReference type="GO" id="GO:0044205">
    <property type="term" value="P:'de novo' UMP biosynthetic process"/>
    <property type="evidence" value="ECO:0007669"/>
    <property type="project" value="UniProtKB-UniPathway"/>
</dbReference>
<name>A0A316Z5M8_9BASI</name>
<keyword evidence="6 11" id="KW-0285">Flavoprotein</keyword>
<comment type="subcellular location">
    <subcellularLocation>
        <location evidence="1">Membrane</location>
    </subcellularLocation>
    <subcellularLocation>
        <location evidence="11">Mitochondrion inner membrane</location>
        <topology evidence="11">Single-pass membrane protein</topology>
    </subcellularLocation>
</comment>
<dbReference type="InterPro" id="IPR001295">
    <property type="entry name" value="Dihydroorotate_DH_CS"/>
</dbReference>
<evidence type="ECO:0000313" key="14">
    <source>
        <dbReference type="EMBL" id="PWN97087.1"/>
    </source>
</evidence>
<dbReference type="Proteomes" id="UP000245946">
    <property type="component" value="Unassembled WGS sequence"/>
</dbReference>
<dbReference type="InterPro" id="IPR050074">
    <property type="entry name" value="DHO_dehydrogenase"/>
</dbReference>
<evidence type="ECO:0000256" key="2">
    <source>
        <dbReference type="ARBA" id="ARBA00005161"/>
    </source>
</evidence>
<dbReference type="GO" id="GO:0106430">
    <property type="term" value="F:dihydroorotate dehydrogenase (quinone) activity"/>
    <property type="evidence" value="ECO:0007669"/>
    <property type="project" value="UniProtKB-EC"/>
</dbReference>
<evidence type="ECO:0000256" key="4">
    <source>
        <dbReference type="ARBA" id="ARBA00012791"/>
    </source>
</evidence>
<dbReference type="Pfam" id="PF01180">
    <property type="entry name" value="DHO_dh"/>
    <property type="match status" value="1"/>
</dbReference>
<dbReference type="GO" id="GO:0005743">
    <property type="term" value="C:mitochondrial inner membrane"/>
    <property type="evidence" value="ECO:0007669"/>
    <property type="project" value="UniProtKB-SubCell"/>
</dbReference>
<evidence type="ECO:0000259" key="13">
    <source>
        <dbReference type="Pfam" id="PF01180"/>
    </source>
</evidence>
<feature type="non-terminal residue" evidence="14">
    <location>
        <position position="1"/>
    </location>
</feature>
<protein>
    <recommendedName>
        <fullName evidence="5 11">Dihydroorotate dehydrogenase (quinone), mitochondrial</fullName>
        <shortName evidence="11">DHOdehase</shortName>
        <ecNumber evidence="4 11">1.3.5.2</ecNumber>
    </recommendedName>
</protein>
<evidence type="ECO:0000256" key="12">
    <source>
        <dbReference type="SAM" id="MobiDB-lite"/>
    </source>
</evidence>
<dbReference type="NCBIfam" id="TIGR01036">
    <property type="entry name" value="pyrD_sub2"/>
    <property type="match status" value="1"/>
</dbReference>
<evidence type="ECO:0000256" key="10">
    <source>
        <dbReference type="ARBA" id="ARBA00048639"/>
    </source>
</evidence>
<feature type="domain" description="Dihydroorotate dehydrogenase catalytic" evidence="13">
    <location>
        <begin position="80"/>
        <end position="421"/>
    </location>
</feature>
<accession>A0A316Z5M8</accession>
<keyword evidence="11" id="KW-0999">Mitochondrion inner membrane</keyword>
<comment type="catalytic activity">
    <reaction evidence="10 11">
        <text>(S)-dihydroorotate + a quinone = orotate + a quinol</text>
        <dbReference type="Rhea" id="RHEA:30187"/>
        <dbReference type="ChEBI" id="CHEBI:24646"/>
        <dbReference type="ChEBI" id="CHEBI:30839"/>
        <dbReference type="ChEBI" id="CHEBI:30864"/>
        <dbReference type="ChEBI" id="CHEBI:132124"/>
        <dbReference type="EC" id="1.3.5.2"/>
    </reaction>
</comment>
<evidence type="ECO:0000256" key="8">
    <source>
        <dbReference type="ARBA" id="ARBA00023002"/>
    </source>
</evidence>
<dbReference type="EMBL" id="KZ819296">
    <property type="protein sequence ID" value="PWN97087.1"/>
    <property type="molecule type" value="Genomic_DNA"/>
</dbReference>
<evidence type="ECO:0000256" key="9">
    <source>
        <dbReference type="ARBA" id="ARBA00023136"/>
    </source>
</evidence>
<evidence type="ECO:0000256" key="1">
    <source>
        <dbReference type="ARBA" id="ARBA00004370"/>
    </source>
</evidence>
<dbReference type="GO" id="GO:0006207">
    <property type="term" value="P:'de novo' pyrimidine nucleobase biosynthetic process"/>
    <property type="evidence" value="ECO:0007669"/>
    <property type="project" value="InterPro"/>
</dbReference>
<dbReference type="PROSITE" id="PS00911">
    <property type="entry name" value="DHODEHASE_1"/>
    <property type="match status" value="1"/>
</dbReference>
<feature type="non-terminal residue" evidence="14">
    <location>
        <position position="539"/>
    </location>
</feature>
<keyword evidence="15" id="KW-1185">Reference proteome</keyword>
<feature type="region of interest" description="Disordered" evidence="12">
    <location>
        <begin position="425"/>
        <end position="452"/>
    </location>
</feature>
<feature type="compositionally biased region" description="Polar residues" evidence="12">
    <location>
        <begin position="426"/>
        <end position="441"/>
    </location>
</feature>